<dbReference type="Proteomes" id="UP001432322">
    <property type="component" value="Unassembled WGS sequence"/>
</dbReference>
<sequence length="72" mass="8258">REISEEHSGEDGRMDGEVLNIDIHLPSLDDQGDVVRSDARRREVEHGTIPYSCHIAHRESRLDDQSIVYDET</sequence>
<gene>
    <name evidence="1" type="ORF">PFISCL1PPCAC_21216</name>
</gene>
<organism evidence="1 2">
    <name type="scientific">Pristionchus fissidentatus</name>
    <dbReference type="NCBI Taxonomy" id="1538716"/>
    <lineage>
        <taxon>Eukaryota</taxon>
        <taxon>Metazoa</taxon>
        <taxon>Ecdysozoa</taxon>
        <taxon>Nematoda</taxon>
        <taxon>Chromadorea</taxon>
        <taxon>Rhabditida</taxon>
        <taxon>Rhabditina</taxon>
        <taxon>Diplogasteromorpha</taxon>
        <taxon>Diplogasteroidea</taxon>
        <taxon>Neodiplogasteridae</taxon>
        <taxon>Pristionchus</taxon>
    </lineage>
</organism>
<dbReference type="AlphaFoldDB" id="A0AAV5WJF1"/>
<accession>A0AAV5WJF1</accession>
<comment type="caution">
    <text evidence="1">The sequence shown here is derived from an EMBL/GenBank/DDBJ whole genome shotgun (WGS) entry which is preliminary data.</text>
</comment>
<feature type="non-terminal residue" evidence="1">
    <location>
        <position position="1"/>
    </location>
</feature>
<protein>
    <submittedName>
        <fullName evidence="1">Uncharacterized protein</fullName>
    </submittedName>
</protein>
<keyword evidence="2" id="KW-1185">Reference proteome</keyword>
<evidence type="ECO:0000313" key="1">
    <source>
        <dbReference type="EMBL" id="GMT29919.1"/>
    </source>
</evidence>
<evidence type="ECO:0000313" key="2">
    <source>
        <dbReference type="Proteomes" id="UP001432322"/>
    </source>
</evidence>
<feature type="non-terminal residue" evidence="1">
    <location>
        <position position="72"/>
    </location>
</feature>
<reference evidence="1" key="1">
    <citation type="submission" date="2023-10" db="EMBL/GenBank/DDBJ databases">
        <title>Genome assembly of Pristionchus species.</title>
        <authorList>
            <person name="Yoshida K."/>
            <person name="Sommer R.J."/>
        </authorList>
    </citation>
    <scope>NUCLEOTIDE SEQUENCE</scope>
    <source>
        <strain evidence="1">RS5133</strain>
    </source>
</reference>
<dbReference type="EMBL" id="BTSY01000005">
    <property type="protein sequence ID" value="GMT29919.1"/>
    <property type="molecule type" value="Genomic_DNA"/>
</dbReference>
<proteinExistence type="predicted"/>
<name>A0AAV5WJF1_9BILA</name>